<dbReference type="AlphaFoldDB" id="A0A9N8Z2S8"/>
<keyword evidence="3" id="KW-0862">Zinc</keyword>
<keyword evidence="2 4" id="KW-0863">Zinc-finger</keyword>
<protein>
    <submittedName>
        <fullName evidence="7">18342_t:CDS:1</fullName>
    </submittedName>
</protein>
<dbReference type="EMBL" id="CAJVPZ010000347">
    <property type="protein sequence ID" value="CAG8461981.1"/>
    <property type="molecule type" value="Genomic_DNA"/>
</dbReference>
<proteinExistence type="predicted"/>
<evidence type="ECO:0000256" key="3">
    <source>
        <dbReference type="ARBA" id="ARBA00022833"/>
    </source>
</evidence>
<evidence type="ECO:0000313" key="8">
    <source>
        <dbReference type="Proteomes" id="UP000789396"/>
    </source>
</evidence>
<dbReference type="PROSITE" id="PS50808">
    <property type="entry name" value="ZF_BED"/>
    <property type="match status" value="1"/>
</dbReference>
<feature type="region of interest" description="Disordered" evidence="5">
    <location>
        <begin position="53"/>
        <end position="72"/>
    </location>
</feature>
<name>A0A9N8Z2S8_9GLOM</name>
<keyword evidence="1" id="KW-0479">Metal-binding</keyword>
<dbReference type="GO" id="GO:0008270">
    <property type="term" value="F:zinc ion binding"/>
    <property type="evidence" value="ECO:0007669"/>
    <property type="project" value="UniProtKB-KW"/>
</dbReference>
<keyword evidence="8" id="KW-1185">Reference proteome</keyword>
<accession>A0A9N8Z2S8</accession>
<evidence type="ECO:0000256" key="2">
    <source>
        <dbReference type="ARBA" id="ARBA00022771"/>
    </source>
</evidence>
<organism evidence="7 8">
    <name type="scientific">Racocetra fulgida</name>
    <dbReference type="NCBI Taxonomy" id="60492"/>
    <lineage>
        <taxon>Eukaryota</taxon>
        <taxon>Fungi</taxon>
        <taxon>Fungi incertae sedis</taxon>
        <taxon>Mucoromycota</taxon>
        <taxon>Glomeromycotina</taxon>
        <taxon>Glomeromycetes</taxon>
        <taxon>Diversisporales</taxon>
        <taxon>Gigasporaceae</taxon>
        <taxon>Racocetra</taxon>
    </lineage>
</organism>
<sequence length="135" mass="15718">MLSQPIHYSSIPYSQPDYNSTQASATVENEILKSLVIEDLCENIFDISQNSETVEKQNEEISSQNKSVNKGERPRSDIWNYFIHRESDGKGYYNANCQYCIKERWKRGRPLVLESHLALHCKGNVSNKIRQHWLV</sequence>
<dbReference type="GO" id="GO:0003677">
    <property type="term" value="F:DNA binding"/>
    <property type="evidence" value="ECO:0007669"/>
    <property type="project" value="InterPro"/>
</dbReference>
<gene>
    <name evidence="7" type="ORF">RFULGI_LOCUS724</name>
</gene>
<dbReference type="Proteomes" id="UP000789396">
    <property type="component" value="Unassembled WGS sequence"/>
</dbReference>
<comment type="caution">
    <text evidence="7">The sequence shown here is derived from an EMBL/GenBank/DDBJ whole genome shotgun (WGS) entry which is preliminary data.</text>
</comment>
<evidence type="ECO:0000256" key="1">
    <source>
        <dbReference type="ARBA" id="ARBA00022723"/>
    </source>
</evidence>
<evidence type="ECO:0000256" key="4">
    <source>
        <dbReference type="PROSITE-ProRule" id="PRU00027"/>
    </source>
</evidence>
<evidence type="ECO:0000256" key="5">
    <source>
        <dbReference type="SAM" id="MobiDB-lite"/>
    </source>
</evidence>
<evidence type="ECO:0000259" key="6">
    <source>
        <dbReference type="PROSITE" id="PS50808"/>
    </source>
</evidence>
<feature type="domain" description="BED-type" evidence="6">
    <location>
        <begin position="73"/>
        <end position="135"/>
    </location>
</feature>
<evidence type="ECO:0000313" key="7">
    <source>
        <dbReference type="EMBL" id="CAG8461981.1"/>
    </source>
</evidence>
<dbReference type="InterPro" id="IPR003656">
    <property type="entry name" value="Znf_BED"/>
</dbReference>
<reference evidence="7" key="1">
    <citation type="submission" date="2021-06" db="EMBL/GenBank/DDBJ databases">
        <authorList>
            <person name="Kallberg Y."/>
            <person name="Tangrot J."/>
            <person name="Rosling A."/>
        </authorList>
    </citation>
    <scope>NUCLEOTIDE SEQUENCE</scope>
    <source>
        <strain evidence="7">IN212</strain>
    </source>
</reference>
<dbReference type="OrthoDB" id="10437195at2759"/>